<name>A0ABU5LJT5_9GAMM</name>
<protein>
    <submittedName>
        <fullName evidence="4">SDR family oxidoreductase</fullName>
    </submittedName>
</protein>
<organism evidence="4 5">
    <name type="scientific">Pantoea eucrina</name>
    <dbReference type="NCBI Taxonomy" id="472693"/>
    <lineage>
        <taxon>Bacteria</taxon>
        <taxon>Pseudomonadati</taxon>
        <taxon>Pseudomonadota</taxon>
        <taxon>Gammaproteobacteria</taxon>
        <taxon>Enterobacterales</taxon>
        <taxon>Erwiniaceae</taxon>
        <taxon>Pantoea</taxon>
    </lineage>
</organism>
<dbReference type="PRINTS" id="PR00081">
    <property type="entry name" value="GDHRDH"/>
</dbReference>
<dbReference type="RefSeq" id="WP_322544081.1">
    <property type="nucleotide sequence ID" value="NZ_JAOBTT010000002.1"/>
</dbReference>
<dbReference type="Pfam" id="PF00106">
    <property type="entry name" value="adh_short"/>
    <property type="match status" value="1"/>
</dbReference>
<dbReference type="InterPro" id="IPR036291">
    <property type="entry name" value="NAD(P)-bd_dom_sf"/>
</dbReference>
<dbReference type="PANTHER" id="PTHR44196">
    <property type="entry name" value="DEHYDROGENASE/REDUCTASE SDR FAMILY MEMBER 7B"/>
    <property type="match status" value="1"/>
</dbReference>
<sequence length="270" mass="29680">MNLLNKNVILTGASDGMGQALARKLADQGACLWLVGRNRSALQALRASLREPGRHTVFCVTEYSDDEIINLAACFHAGLRLDVLINNADTSRFALLAQQSFQDIRLQLRVNSEIPLLLTRALIHHFAAGGVILSVGSVLGELGHPGYSVYGATKASMLGFSDALRRELAPSGLSVIYVAPRRIRTALHAGAAHAMQQAPGQCCDEPEAVADHVMTALLRNQPRSRMGRLERIFIRLNTLFPRLVDYVLQKKMPAIDRLLYSQAKEGFQER</sequence>
<dbReference type="CDD" id="cd05233">
    <property type="entry name" value="SDR_c"/>
    <property type="match status" value="1"/>
</dbReference>
<evidence type="ECO:0000313" key="4">
    <source>
        <dbReference type="EMBL" id="MDZ7280192.1"/>
    </source>
</evidence>
<dbReference type="EMBL" id="JAOBTT010000002">
    <property type="protein sequence ID" value="MDZ7280192.1"/>
    <property type="molecule type" value="Genomic_DNA"/>
</dbReference>
<dbReference type="PROSITE" id="PS00061">
    <property type="entry name" value="ADH_SHORT"/>
    <property type="match status" value="1"/>
</dbReference>
<comment type="similarity">
    <text evidence="1 3">Belongs to the short-chain dehydrogenases/reductases (SDR) family.</text>
</comment>
<reference evidence="5" key="1">
    <citation type="submission" date="2023-07" db="EMBL/GenBank/DDBJ databases">
        <title>Structural and functional analysis of rice phyllospheric bacteria for their antimicrobial properties and defense elicitation against blast disease.</title>
        <authorList>
            <person name="Sahu K.P."/>
            <person name="Asharani P."/>
            <person name="Kumar M."/>
            <person name="Reddy B."/>
            <person name="Kumar A."/>
        </authorList>
    </citation>
    <scope>NUCLEOTIDE SEQUENCE [LARGE SCALE GENOMIC DNA]</scope>
    <source>
        <strain evidence="5">OsEp_Plm_30P10</strain>
    </source>
</reference>
<gene>
    <name evidence="4" type="ORF">N4G40_18215</name>
</gene>
<evidence type="ECO:0000256" key="3">
    <source>
        <dbReference type="RuleBase" id="RU000363"/>
    </source>
</evidence>
<dbReference type="PRINTS" id="PR00080">
    <property type="entry name" value="SDRFAMILY"/>
</dbReference>
<proteinExistence type="inferred from homology"/>
<keyword evidence="5" id="KW-1185">Reference proteome</keyword>
<dbReference type="PANTHER" id="PTHR44196:SF1">
    <property type="entry name" value="DEHYDROGENASE_REDUCTASE SDR FAMILY MEMBER 7B"/>
    <property type="match status" value="1"/>
</dbReference>
<evidence type="ECO:0000256" key="2">
    <source>
        <dbReference type="ARBA" id="ARBA00023002"/>
    </source>
</evidence>
<dbReference type="InterPro" id="IPR002347">
    <property type="entry name" value="SDR_fam"/>
</dbReference>
<dbReference type="Gene3D" id="3.40.50.720">
    <property type="entry name" value="NAD(P)-binding Rossmann-like Domain"/>
    <property type="match status" value="1"/>
</dbReference>
<comment type="caution">
    <text evidence="4">The sequence shown here is derived from an EMBL/GenBank/DDBJ whole genome shotgun (WGS) entry which is preliminary data.</text>
</comment>
<dbReference type="NCBIfam" id="NF006565">
    <property type="entry name" value="PRK09072.1"/>
    <property type="match status" value="1"/>
</dbReference>
<dbReference type="InterPro" id="IPR020904">
    <property type="entry name" value="Sc_DH/Rdtase_CS"/>
</dbReference>
<keyword evidence="2" id="KW-0560">Oxidoreductase</keyword>
<evidence type="ECO:0000256" key="1">
    <source>
        <dbReference type="ARBA" id="ARBA00006484"/>
    </source>
</evidence>
<dbReference type="SUPFAM" id="SSF51735">
    <property type="entry name" value="NAD(P)-binding Rossmann-fold domains"/>
    <property type="match status" value="1"/>
</dbReference>
<evidence type="ECO:0000313" key="5">
    <source>
        <dbReference type="Proteomes" id="UP001288620"/>
    </source>
</evidence>
<accession>A0ABU5LJT5</accession>
<dbReference type="Proteomes" id="UP001288620">
    <property type="component" value="Unassembled WGS sequence"/>
</dbReference>